<proteinExistence type="predicted"/>
<reference evidence="2" key="1">
    <citation type="journal article" date="2019" name="Int. J. Syst. Evol. Microbiol.">
        <title>The Global Catalogue of Microorganisms (GCM) 10K type strain sequencing project: providing services to taxonomists for standard genome sequencing and annotation.</title>
        <authorList>
            <consortium name="The Broad Institute Genomics Platform"/>
            <consortium name="The Broad Institute Genome Sequencing Center for Infectious Disease"/>
            <person name="Wu L."/>
            <person name="Ma J."/>
        </authorList>
    </citation>
    <scope>NUCLEOTIDE SEQUENCE [LARGE SCALE GENOMIC DNA]</scope>
    <source>
        <strain evidence="2">CGMCC 1.8957</strain>
    </source>
</reference>
<dbReference type="EMBL" id="BNAQ01000016">
    <property type="protein sequence ID" value="GHH26572.1"/>
    <property type="molecule type" value="Genomic_DNA"/>
</dbReference>
<dbReference type="Proteomes" id="UP000652430">
    <property type="component" value="Unassembled WGS sequence"/>
</dbReference>
<protein>
    <submittedName>
        <fullName evidence="1">Uncharacterized protein</fullName>
    </submittedName>
</protein>
<evidence type="ECO:0000313" key="2">
    <source>
        <dbReference type="Proteomes" id="UP000652430"/>
    </source>
</evidence>
<keyword evidence="2" id="KW-1185">Reference proteome</keyword>
<evidence type="ECO:0000313" key="1">
    <source>
        <dbReference type="EMBL" id="GHH26572.1"/>
    </source>
</evidence>
<name>A0ABQ3M4G9_9SPHN</name>
<accession>A0ABQ3M4G9</accession>
<sequence length="70" mass="8115">MRRLDALLNVERTTNGKPAVDRLCRQDAKRAADDRLCTWFTAQPAILSRNHYLAMNRRPKLDSAKLLQSY</sequence>
<comment type="caution">
    <text evidence="1">The sequence shown here is derived from an EMBL/GenBank/DDBJ whole genome shotgun (WGS) entry which is preliminary data.</text>
</comment>
<organism evidence="1 2">
    <name type="scientific">Sphingomonas glacialis</name>
    <dbReference type="NCBI Taxonomy" id="658225"/>
    <lineage>
        <taxon>Bacteria</taxon>
        <taxon>Pseudomonadati</taxon>
        <taxon>Pseudomonadota</taxon>
        <taxon>Alphaproteobacteria</taxon>
        <taxon>Sphingomonadales</taxon>
        <taxon>Sphingomonadaceae</taxon>
        <taxon>Sphingomonas</taxon>
    </lineage>
</organism>
<gene>
    <name evidence="1" type="ORF">GCM10008023_41330</name>
</gene>